<comment type="caution">
    <text evidence="2">The sequence shown here is derived from an EMBL/GenBank/DDBJ whole genome shotgun (WGS) entry which is preliminary data.</text>
</comment>
<name>A0AAD3DGR1_9CHLO</name>
<dbReference type="InterPro" id="IPR050870">
    <property type="entry name" value="FAST_kinase"/>
</dbReference>
<reference evidence="2 3" key="1">
    <citation type="journal article" date="2021" name="Sci. Rep.">
        <title>Genome sequencing of the multicellular alga Astrephomene provides insights into convergent evolution of germ-soma differentiation.</title>
        <authorList>
            <person name="Yamashita S."/>
            <person name="Yamamoto K."/>
            <person name="Matsuzaki R."/>
            <person name="Suzuki S."/>
            <person name="Yamaguchi H."/>
            <person name="Hirooka S."/>
            <person name="Minakuchi Y."/>
            <person name="Miyagishima S."/>
            <person name="Kawachi M."/>
            <person name="Toyoda A."/>
            <person name="Nozaki H."/>
        </authorList>
    </citation>
    <scope>NUCLEOTIDE SEQUENCE [LARGE SCALE GENOMIC DNA]</scope>
    <source>
        <strain evidence="2 3">NIES-4017</strain>
    </source>
</reference>
<organism evidence="2 3">
    <name type="scientific">Astrephomene gubernaculifera</name>
    <dbReference type="NCBI Taxonomy" id="47775"/>
    <lineage>
        <taxon>Eukaryota</taxon>
        <taxon>Viridiplantae</taxon>
        <taxon>Chlorophyta</taxon>
        <taxon>core chlorophytes</taxon>
        <taxon>Chlorophyceae</taxon>
        <taxon>CS clade</taxon>
        <taxon>Chlamydomonadales</taxon>
        <taxon>Astrephomenaceae</taxon>
        <taxon>Astrephomene</taxon>
    </lineage>
</organism>
<dbReference type="GO" id="GO:0005759">
    <property type="term" value="C:mitochondrial matrix"/>
    <property type="evidence" value="ECO:0007669"/>
    <property type="project" value="TreeGrafter"/>
</dbReference>
<dbReference type="AlphaFoldDB" id="A0AAD3DGR1"/>
<dbReference type="GO" id="GO:0035770">
    <property type="term" value="C:ribonucleoprotein granule"/>
    <property type="evidence" value="ECO:0007669"/>
    <property type="project" value="TreeGrafter"/>
</dbReference>
<gene>
    <name evidence="2" type="ORF">Agub_g2212</name>
</gene>
<protein>
    <submittedName>
        <fullName evidence="2">Uncharacterized protein</fullName>
    </submittedName>
</protein>
<keyword evidence="3" id="KW-1185">Reference proteome</keyword>
<dbReference type="PANTHER" id="PTHR21228:SF40">
    <property type="entry name" value="LD45607P"/>
    <property type="match status" value="1"/>
</dbReference>
<evidence type="ECO:0000313" key="3">
    <source>
        <dbReference type="Proteomes" id="UP001054857"/>
    </source>
</evidence>
<proteinExistence type="predicted"/>
<dbReference type="GO" id="GO:1901259">
    <property type="term" value="P:chloroplast rRNA processing"/>
    <property type="evidence" value="ECO:0007669"/>
    <property type="project" value="TreeGrafter"/>
</dbReference>
<dbReference type="PANTHER" id="PTHR21228">
    <property type="entry name" value="FAST LEU-RICH DOMAIN-CONTAINING"/>
    <property type="match status" value="1"/>
</dbReference>
<dbReference type="GO" id="GO:0044528">
    <property type="term" value="P:regulation of mitochondrial mRNA stability"/>
    <property type="evidence" value="ECO:0007669"/>
    <property type="project" value="TreeGrafter"/>
</dbReference>
<evidence type="ECO:0000256" key="1">
    <source>
        <dbReference type="SAM" id="MobiDB-lite"/>
    </source>
</evidence>
<evidence type="ECO:0000313" key="2">
    <source>
        <dbReference type="EMBL" id="GFR41516.1"/>
    </source>
</evidence>
<dbReference type="GO" id="GO:0003723">
    <property type="term" value="F:RNA binding"/>
    <property type="evidence" value="ECO:0007669"/>
    <property type="project" value="TreeGrafter"/>
</dbReference>
<dbReference type="EMBL" id="BMAR01000001">
    <property type="protein sequence ID" value="GFR41516.1"/>
    <property type="molecule type" value="Genomic_DNA"/>
</dbReference>
<dbReference type="GO" id="GO:0009507">
    <property type="term" value="C:chloroplast"/>
    <property type="evidence" value="ECO:0007669"/>
    <property type="project" value="GOC"/>
</dbReference>
<feature type="region of interest" description="Disordered" evidence="1">
    <location>
        <begin position="74"/>
        <end position="161"/>
    </location>
</feature>
<feature type="compositionally biased region" description="Low complexity" evidence="1">
    <location>
        <begin position="112"/>
        <end position="123"/>
    </location>
</feature>
<feature type="region of interest" description="Disordered" evidence="1">
    <location>
        <begin position="391"/>
        <end position="410"/>
    </location>
</feature>
<dbReference type="Proteomes" id="UP001054857">
    <property type="component" value="Unassembled WGS sequence"/>
</dbReference>
<dbReference type="GO" id="GO:0000963">
    <property type="term" value="P:mitochondrial RNA processing"/>
    <property type="evidence" value="ECO:0007669"/>
    <property type="project" value="TreeGrafter"/>
</dbReference>
<accession>A0AAD3DGR1</accession>
<sequence length="502" mass="53836">MLLTRALLSGCRRFRNVLRRGHGEYELRSYQWYQYHTSGLRPPIPVPPTPESVLTAPLASALAIREALQQCRQTSTATSSSSQRVAPGCGLRAAESSGGHEEAGRRLGPQISATTASSDSSSSRMVTPGPRLGSAGNGSGLEMEAQAGGRGMGPDHSKGNLTVNCPDITDLPTLVTVIEDKLPAWAAAGDMASLRDAFLSLAKLGSHGNADTRLLPRALTTLAAAYLPLVPGLRDAFSCVGPLYACAKLGFWEGQLAAALLERLGRDGGELMQRADGEGHGKLWWSVSTAPQELIALAGGALHTSATCLEQMRPSELSSKVCSNILLACARLQRRHDPLLHHLTACLVQLPDADRQALANSLYALGELAEGCGHKPREQDLERLGGRVLERMQQQQGSGRQDGSHGDLESFKPQELSNMLLGCAKLGFSNPDLLHSLTAALVCRNQRLKEQDLANTIHALGKLAKDCGHKPREQDLQRLGSKVHRRLKRLDDGRQDGSHGNS</sequence>
<feature type="non-terminal residue" evidence="2">
    <location>
        <position position="502"/>
    </location>
</feature>